<proteinExistence type="inferred from homology"/>
<dbReference type="SMART" id="SM00813">
    <property type="entry name" value="Alpha-L-AF_C"/>
    <property type="match status" value="1"/>
</dbReference>
<evidence type="ECO:0000256" key="5">
    <source>
        <dbReference type="ARBA" id="ARBA00022801"/>
    </source>
</evidence>
<keyword evidence="4 8" id="KW-0732">Signal</keyword>
<dbReference type="InterPro" id="IPR013780">
    <property type="entry name" value="Glyco_hydro_b"/>
</dbReference>
<gene>
    <name evidence="10" type="ORF">Pla123a_31630</name>
</gene>
<feature type="region of interest" description="Disordered" evidence="7">
    <location>
        <begin position="778"/>
        <end position="825"/>
    </location>
</feature>
<dbReference type="Gene3D" id="2.60.120.260">
    <property type="entry name" value="Galactose-binding domain-like"/>
    <property type="match status" value="1"/>
</dbReference>
<feature type="compositionally biased region" description="Polar residues" evidence="7">
    <location>
        <begin position="816"/>
        <end position="825"/>
    </location>
</feature>
<dbReference type="InterPro" id="IPR010720">
    <property type="entry name" value="Alpha-L-AF_C"/>
</dbReference>
<organism evidence="10 11">
    <name type="scientific">Posidoniimonas polymericola</name>
    <dbReference type="NCBI Taxonomy" id="2528002"/>
    <lineage>
        <taxon>Bacteria</taxon>
        <taxon>Pseudomonadati</taxon>
        <taxon>Planctomycetota</taxon>
        <taxon>Planctomycetia</taxon>
        <taxon>Pirellulales</taxon>
        <taxon>Lacipirellulaceae</taxon>
        <taxon>Posidoniimonas</taxon>
    </lineage>
</organism>
<dbReference type="PANTHER" id="PTHR31776:SF0">
    <property type="entry name" value="ALPHA-L-ARABINOFURANOSIDASE 1"/>
    <property type="match status" value="1"/>
</dbReference>
<keyword evidence="6" id="KW-0325">Glycoprotein</keyword>
<dbReference type="Gene3D" id="3.20.20.80">
    <property type="entry name" value="Glycosidases"/>
    <property type="match status" value="1"/>
</dbReference>
<feature type="chain" id="PRO_5022882708" description="non-reducing end alpha-L-arabinofuranosidase" evidence="8">
    <location>
        <begin position="30"/>
        <end position="825"/>
    </location>
</feature>
<keyword evidence="5 10" id="KW-0378">Hydrolase</keyword>
<comment type="caution">
    <text evidence="10">The sequence shown here is derived from an EMBL/GenBank/DDBJ whole genome shotgun (WGS) entry which is preliminary data.</text>
</comment>
<dbReference type="InterPro" id="IPR051563">
    <property type="entry name" value="Glycosyl_Hydrolase_51"/>
</dbReference>
<protein>
    <recommendedName>
        <fullName evidence="3">non-reducing end alpha-L-arabinofuranosidase</fullName>
        <ecNumber evidence="3">3.2.1.55</ecNumber>
    </recommendedName>
</protein>
<evidence type="ECO:0000259" key="9">
    <source>
        <dbReference type="SMART" id="SM00813"/>
    </source>
</evidence>
<dbReference type="SUPFAM" id="SSF51011">
    <property type="entry name" value="Glycosyl hydrolase domain"/>
    <property type="match status" value="1"/>
</dbReference>
<evidence type="ECO:0000256" key="7">
    <source>
        <dbReference type="SAM" id="MobiDB-lite"/>
    </source>
</evidence>
<dbReference type="GO" id="GO:0046556">
    <property type="term" value="F:alpha-L-arabinofuranosidase activity"/>
    <property type="evidence" value="ECO:0007669"/>
    <property type="project" value="UniProtKB-EC"/>
</dbReference>
<dbReference type="RefSeq" id="WP_146588595.1">
    <property type="nucleotide sequence ID" value="NZ_SJPO01000007.1"/>
</dbReference>
<dbReference type="InterPro" id="IPR013320">
    <property type="entry name" value="ConA-like_dom_sf"/>
</dbReference>
<evidence type="ECO:0000313" key="10">
    <source>
        <dbReference type="EMBL" id="TWT75653.1"/>
    </source>
</evidence>
<dbReference type="EC" id="3.2.1.55" evidence="3"/>
<dbReference type="Pfam" id="PF22848">
    <property type="entry name" value="ASD1_dom"/>
    <property type="match status" value="1"/>
</dbReference>
<evidence type="ECO:0000256" key="8">
    <source>
        <dbReference type="SAM" id="SignalP"/>
    </source>
</evidence>
<name>A0A5C5YL43_9BACT</name>
<evidence type="ECO:0000256" key="4">
    <source>
        <dbReference type="ARBA" id="ARBA00022729"/>
    </source>
</evidence>
<accession>A0A5C5YL43</accession>
<keyword evidence="10" id="KW-0326">Glycosidase</keyword>
<evidence type="ECO:0000256" key="2">
    <source>
        <dbReference type="ARBA" id="ARBA00007186"/>
    </source>
</evidence>
<evidence type="ECO:0000256" key="6">
    <source>
        <dbReference type="ARBA" id="ARBA00023180"/>
    </source>
</evidence>
<dbReference type="OrthoDB" id="9758333at2"/>
<feature type="signal peptide" evidence="8">
    <location>
        <begin position="1"/>
        <end position="29"/>
    </location>
</feature>
<dbReference type="SUPFAM" id="SSF49899">
    <property type="entry name" value="Concanavalin A-like lectins/glucanases"/>
    <property type="match status" value="1"/>
</dbReference>
<dbReference type="EMBL" id="SJPO01000007">
    <property type="protein sequence ID" value="TWT75653.1"/>
    <property type="molecule type" value="Genomic_DNA"/>
</dbReference>
<dbReference type="Pfam" id="PF06964">
    <property type="entry name" value="Alpha-L-AF_C"/>
    <property type="match status" value="1"/>
</dbReference>
<reference evidence="10 11" key="1">
    <citation type="submission" date="2019-02" db="EMBL/GenBank/DDBJ databases">
        <title>Deep-cultivation of Planctomycetes and their phenomic and genomic characterization uncovers novel biology.</title>
        <authorList>
            <person name="Wiegand S."/>
            <person name="Jogler M."/>
            <person name="Boedeker C."/>
            <person name="Pinto D."/>
            <person name="Vollmers J."/>
            <person name="Rivas-Marin E."/>
            <person name="Kohn T."/>
            <person name="Peeters S.H."/>
            <person name="Heuer A."/>
            <person name="Rast P."/>
            <person name="Oberbeckmann S."/>
            <person name="Bunk B."/>
            <person name="Jeske O."/>
            <person name="Meyerdierks A."/>
            <person name="Storesund J.E."/>
            <person name="Kallscheuer N."/>
            <person name="Luecker S."/>
            <person name="Lage O.M."/>
            <person name="Pohl T."/>
            <person name="Merkel B.J."/>
            <person name="Hornburger P."/>
            <person name="Mueller R.-W."/>
            <person name="Bruemmer F."/>
            <person name="Labrenz M."/>
            <person name="Spormann A.M."/>
            <person name="Op Den Camp H."/>
            <person name="Overmann J."/>
            <person name="Amann R."/>
            <person name="Jetten M.S.M."/>
            <person name="Mascher T."/>
            <person name="Medema M.H."/>
            <person name="Devos D.P."/>
            <person name="Kaster A.-K."/>
            <person name="Ovreas L."/>
            <person name="Rohde M."/>
            <person name="Galperin M.Y."/>
            <person name="Jogler C."/>
        </authorList>
    </citation>
    <scope>NUCLEOTIDE SEQUENCE [LARGE SCALE GENOMIC DNA]</scope>
    <source>
        <strain evidence="10 11">Pla123a</strain>
    </source>
</reference>
<feature type="domain" description="Alpha-L-arabinofuranosidase C-terminal" evidence="9">
    <location>
        <begin position="466"/>
        <end position="813"/>
    </location>
</feature>
<evidence type="ECO:0000256" key="1">
    <source>
        <dbReference type="ARBA" id="ARBA00001462"/>
    </source>
</evidence>
<comment type="catalytic activity">
    <reaction evidence="1">
        <text>Hydrolysis of terminal non-reducing alpha-L-arabinofuranoside residues in alpha-L-arabinosides.</text>
        <dbReference type="EC" id="3.2.1.55"/>
    </reaction>
</comment>
<dbReference type="InterPro" id="IPR055235">
    <property type="entry name" value="ASD1_cat"/>
</dbReference>
<dbReference type="AlphaFoldDB" id="A0A5C5YL43"/>
<dbReference type="PANTHER" id="PTHR31776">
    <property type="entry name" value="ALPHA-L-ARABINOFURANOSIDASE 1"/>
    <property type="match status" value="1"/>
</dbReference>
<dbReference type="Proteomes" id="UP000318478">
    <property type="component" value="Unassembled WGS sequence"/>
</dbReference>
<dbReference type="GO" id="GO:0046373">
    <property type="term" value="P:L-arabinose metabolic process"/>
    <property type="evidence" value="ECO:0007669"/>
    <property type="project" value="InterPro"/>
</dbReference>
<keyword evidence="11" id="KW-1185">Reference proteome</keyword>
<evidence type="ECO:0000313" key="11">
    <source>
        <dbReference type="Proteomes" id="UP000318478"/>
    </source>
</evidence>
<dbReference type="SUPFAM" id="SSF51445">
    <property type="entry name" value="(Trans)glycosidases"/>
    <property type="match status" value="1"/>
</dbReference>
<evidence type="ECO:0000256" key="3">
    <source>
        <dbReference type="ARBA" id="ARBA00012670"/>
    </source>
</evidence>
<comment type="similarity">
    <text evidence="2">Belongs to the glycosyl hydrolase 51 family.</text>
</comment>
<dbReference type="InterPro" id="IPR017853">
    <property type="entry name" value="GH"/>
</dbReference>
<sequence length="825" mass="90821" precursor="true">MNYRAASLAVRSSACSLAIICLLAGVGDAVEPVEVEVDLSTPGHKVSPRLIGAFFEDINFGADGGLCAELVKNGSLEAPKPLLGWSRLGQGVEIELASEAAMSSANPRYLRLEGGDGASDGGVFNEGFRGMGIRGGGDYRLSFQGRSTAGSAARLRVRVVDEQGQELAGETFTVEGSAWRRHEATLRADTTANKARLELRLVAGKLADLDLISLCPADTWKGRPGGLRRDLVQLLADLKPAFFRFPGGCIVEGSELKYRYQWKTTIGPREERRLIVNRWNTEFAHRPAPDYYQSFNLGFFEYFQLAEDLGSEPLPILNCGMACQFNTSELVPLNELAPYIQDALDLIEFANGSAETTWGAKRAAMGHPEPFGMKLLGVGNEQWGPEYFERYEEFARVLQERHPEIELISTSGPFPSGDLFDYAWPLLRKQQVPIVDEHCYACPDWFLREAHRYDNYDRNGPQAFMGEYAAQSVQIVSPRNRNNLRCAIAEAAFLTGIERNSDVVTMSAYAPLMAHEDGWQWRPNLIWFDNLKSYATPSYYVQQLFSKHRGDITAPVKITDPRPAPPVGGRFGLGSHRSCVEFRKLSVDAENQTVHLGDWETDEGVVRQTSLDSATRVLVGEPVSGDATFTCQARKVSGREGFAIFLRYGDGGSRIEWNIGGWNNKRHGLIDQQAAHSTTPRQVVDAEGTIETGRWYDVKVVVQGERVICSLDGEVVHDVEIPRPQIDRVFAGASTADDGGKAIVKLVNPTDEPTTVRLQLNGLAGGPREAQVIRLSGDPEDENSIDAPQQVSPQASRQRLSGADSTIDLPPHSFTILRTTTKGAQ</sequence>
<feature type="compositionally biased region" description="Polar residues" evidence="7">
    <location>
        <begin position="786"/>
        <end position="799"/>
    </location>
</feature>
<dbReference type="Gene3D" id="2.60.40.1180">
    <property type="entry name" value="Golgi alpha-mannosidase II"/>
    <property type="match status" value="1"/>
</dbReference>